<sequence length="104" mass="11392">MAVPVIESWARRCGKGAQHTRNRHERLLAARDAFVLSNACLDSVLEKGAAGQCVAIVDDVLTTGVTVDVLAAKLRQRYPWLAIEVWVMAVTPAPGQRRLSLEKV</sequence>
<reference evidence="1" key="2">
    <citation type="submission" date="2020-09" db="EMBL/GenBank/DDBJ databases">
        <authorList>
            <person name="Sun Q."/>
            <person name="Kim S."/>
        </authorList>
    </citation>
    <scope>NUCLEOTIDE SEQUENCE</scope>
    <source>
        <strain evidence="1">KCTC 22164</strain>
    </source>
</reference>
<proteinExistence type="predicted"/>
<reference evidence="1" key="1">
    <citation type="journal article" date="2014" name="Int. J. Syst. Evol. Microbiol.">
        <title>Complete genome sequence of Corynebacterium casei LMG S-19264T (=DSM 44701T), isolated from a smear-ripened cheese.</title>
        <authorList>
            <consortium name="US DOE Joint Genome Institute (JGI-PGF)"/>
            <person name="Walter F."/>
            <person name="Albersmeier A."/>
            <person name="Kalinowski J."/>
            <person name="Ruckert C."/>
        </authorList>
    </citation>
    <scope>NUCLEOTIDE SEQUENCE</scope>
    <source>
        <strain evidence="1">KCTC 22164</strain>
    </source>
</reference>
<dbReference type="EMBL" id="BMXP01000007">
    <property type="protein sequence ID" value="GGW90942.1"/>
    <property type="molecule type" value="Genomic_DNA"/>
</dbReference>
<dbReference type="SUPFAM" id="SSF53271">
    <property type="entry name" value="PRTase-like"/>
    <property type="match status" value="1"/>
</dbReference>
<gene>
    <name evidence="1" type="ORF">GCM10007391_26570</name>
</gene>
<dbReference type="AlphaFoldDB" id="A0A918N0V0"/>
<evidence type="ECO:0000313" key="1">
    <source>
        <dbReference type="EMBL" id="GGW90942.1"/>
    </source>
</evidence>
<comment type="caution">
    <text evidence="1">The sequence shown here is derived from an EMBL/GenBank/DDBJ whole genome shotgun (WGS) entry which is preliminary data.</text>
</comment>
<evidence type="ECO:0000313" key="2">
    <source>
        <dbReference type="Proteomes" id="UP000631300"/>
    </source>
</evidence>
<dbReference type="CDD" id="cd06223">
    <property type="entry name" value="PRTases_typeI"/>
    <property type="match status" value="1"/>
</dbReference>
<name>A0A918N0V0_9ALTE</name>
<accession>A0A918N0V0</accession>
<dbReference type="Proteomes" id="UP000631300">
    <property type="component" value="Unassembled WGS sequence"/>
</dbReference>
<keyword evidence="2" id="KW-1185">Reference proteome</keyword>
<dbReference type="InterPro" id="IPR029057">
    <property type="entry name" value="PRTase-like"/>
</dbReference>
<dbReference type="Gene3D" id="3.40.50.2020">
    <property type="match status" value="1"/>
</dbReference>
<evidence type="ECO:0008006" key="3">
    <source>
        <dbReference type="Google" id="ProtNLM"/>
    </source>
</evidence>
<dbReference type="InterPro" id="IPR000836">
    <property type="entry name" value="PRTase_dom"/>
</dbReference>
<organism evidence="1 2">
    <name type="scientific">Alteromonas halophila</name>
    <dbReference type="NCBI Taxonomy" id="516698"/>
    <lineage>
        <taxon>Bacteria</taxon>
        <taxon>Pseudomonadati</taxon>
        <taxon>Pseudomonadota</taxon>
        <taxon>Gammaproteobacteria</taxon>
        <taxon>Alteromonadales</taxon>
        <taxon>Alteromonadaceae</taxon>
        <taxon>Alteromonas/Salinimonas group</taxon>
        <taxon>Alteromonas</taxon>
    </lineage>
</organism>
<protein>
    <recommendedName>
        <fullName evidence="3">Phosphoribosyltransferase domain-containing protein</fullName>
    </recommendedName>
</protein>